<dbReference type="GO" id="GO:0005634">
    <property type="term" value="C:nucleus"/>
    <property type="evidence" value="ECO:0007669"/>
    <property type="project" value="TreeGrafter"/>
</dbReference>
<dbReference type="Proteomes" id="UP000018001">
    <property type="component" value="Unassembled WGS sequence"/>
</dbReference>
<dbReference type="eggNOG" id="ENOG502QVYJ">
    <property type="taxonomic scope" value="Eukaryota"/>
</dbReference>
<evidence type="ECO:0000256" key="4">
    <source>
        <dbReference type="SAM" id="MobiDB-lite"/>
    </source>
</evidence>
<gene>
    <name evidence="6" type="ORF">PVAR5_0745</name>
</gene>
<feature type="compositionally biased region" description="Polar residues" evidence="4">
    <location>
        <begin position="247"/>
        <end position="256"/>
    </location>
</feature>
<dbReference type="GO" id="GO:0006351">
    <property type="term" value="P:DNA-templated transcription"/>
    <property type="evidence" value="ECO:0007669"/>
    <property type="project" value="InterPro"/>
</dbReference>
<feature type="domain" description="Xylanolytic transcriptional activator regulatory" evidence="5">
    <location>
        <begin position="498"/>
        <end position="573"/>
    </location>
</feature>
<dbReference type="OrthoDB" id="4064873at2759"/>
<dbReference type="GO" id="GO:0008270">
    <property type="term" value="F:zinc ion binding"/>
    <property type="evidence" value="ECO:0007669"/>
    <property type="project" value="InterPro"/>
</dbReference>
<accession>V5FK51</accession>
<dbReference type="InParanoid" id="V5FK51"/>
<proteinExistence type="predicted"/>
<reference evidence="7" key="1">
    <citation type="journal article" date="2014" name="Genome Announc.">
        <title>Draft genome sequence of the formaldehyde-resistant fungus Byssochlamys spectabilis No. 5 (anamorph Paecilomyces variotii No. 5) (NBRC109023).</title>
        <authorList>
            <person name="Oka T."/>
            <person name="Ekino K."/>
            <person name="Fukuda K."/>
            <person name="Nomura Y."/>
        </authorList>
    </citation>
    <scope>NUCLEOTIDE SEQUENCE [LARGE SCALE GENOMIC DNA]</scope>
    <source>
        <strain evidence="7">No. 5 / NBRC 109023</strain>
    </source>
</reference>
<evidence type="ECO:0000256" key="2">
    <source>
        <dbReference type="ARBA" id="ARBA00023163"/>
    </source>
</evidence>
<evidence type="ECO:0000259" key="5">
    <source>
        <dbReference type="SMART" id="SM00906"/>
    </source>
</evidence>
<evidence type="ECO:0000256" key="1">
    <source>
        <dbReference type="ARBA" id="ARBA00023015"/>
    </source>
</evidence>
<dbReference type="PANTHER" id="PTHR47424:SF9">
    <property type="entry name" value="TAH-2"/>
    <property type="match status" value="1"/>
</dbReference>
<sequence length="870" mass="96910">MAPRELRKLSARRDKCHIRPHVRRDIAKQYDKPVLITDGGTFASKETRVNANGAGSSYPHDPPRDEFFPTGGQFRAEGQELPTILDSRNSQFVFRSYSCVAQILTDVPGLRAAVVYAAIEDANTLDVTIISTVPHLAGKAAANTLVRRKDLTQHSYSETLSASFSLPFQKDFHYNAETISHTRNLAFLKENIGGPFFGLEQIWEEHTYYEFENRSSEHTMKDRCFITYAPRGSRKRAREEAPRRAATSDTRSSTQEPPGLIGPANTINQHNAHAGVPDIVNEFCPLSPSDSRRDGDEGGSLSGHTETSATNPPRMLLNLRGERVYIGGAASISFLQIVRDWVTQQIGPTAFSRNEKSDTMLEIEQPQANMIDLEVNMMELNRERRYRYLRSYNIATEALIHIFDLTELETIIIPSRNNESLDSVSSLPPLKQASLYLVIAIGAQCESVSSAKEVGLAYFRHARRRAFAGFLEDPDLDMVRTFLLMAFYMLGQCRRNAAFMYLGIATKAAFALGLHNRDSYQKSPGPADLLKLRIWMSICIVDKVVNSLLGRPSSTIRISSDSVNSLVGIAQHGNHLDHITESLVAANNIASIINNITDTLYDQKKVTTSIVEQFLQDIEIWKQQLPKSMRYPPRTEAVNPGSLPLQHGAIASMHVSCFYYFAVILVSRPFLMSTLTTSQSNGVTNSQLAAACLDAAMYLSQTCMEGLRFGLLKGNMCIMKALIFAAGLVLGLEIFAKYPVDPNIETAFQGSQKVLKHFSMQSPQAEHYLEILTSLSSAIKKRHSKEASGGRSRYVSKIFSFDFSANTDGNSGDREDSNLPPVISNDNHLFSKGDDGAAQDWAFPQLEDSDLYLDWDVLNISQWDSFPFCS</sequence>
<dbReference type="SMART" id="SM00906">
    <property type="entry name" value="Fungal_trans"/>
    <property type="match status" value="1"/>
</dbReference>
<dbReference type="InterPro" id="IPR051127">
    <property type="entry name" value="Fungal_SecMet_Regulators"/>
</dbReference>
<dbReference type="GO" id="GO:0000978">
    <property type="term" value="F:RNA polymerase II cis-regulatory region sequence-specific DNA binding"/>
    <property type="evidence" value="ECO:0007669"/>
    <property type="project" value="TreeGrafter"/>
</dbReference>
<evidence type="ECO:0000256" key="3">
    <source>
        <dbReference type="ARBA" id="ARBA00023242"/>
    </source>
</evidence>
<keyword evidence="2" id="KW-0804">Transcription</keyword>
<comment type="caution">
    <text evidence="6">The sequence shown here is derived from an EMBL/GenBank/DDBJ whole genome shotgun (WGS) entry which is preliminary data.</text>
</comment>
<keyword evidence="7" id="KW-1185">Reference proteome</keyword>
<keyword evidence="3" id="KW-0539">Nucleus</keyword>
<protein>
    <recommendedName>
        <fullName evidence="5">Xylanolytic transcriptional activator regulatory domain-containing protein</fullName>
    </recommendedName>
</protein>
<organism evidence="6 7">
    <name type="scientific">Byssochlamys spectabilis (strain No. 5 / NBRC 109023)</name>
    <name type="common">Paecilomyces variotii</name>
    <dbReference type="NCBI Taxonomy" id="1356009"/>
    <lineage>
        <taxon>Eukaryota</taxon>
        <taxon>Fungi</taxon>
        <taxon>Dikarya</taxon>
        <taxon>Ascomycota</taxon>
        <taxon>Pezizomycotina</taxon>
        <taxon>Eurotiomycetes</taxon>
        <taxon>Eurotiomycetidae</taxon>
        <taxon>Eurotiales</taxon>
        <taxon>Thermoascaceae</taxon>
        <taxon>Paecilomyces</taxon>
    </lineage>
</organism>
<dbReference type="AlphaFoldDB" id="V5FK51"/>
<feature type="compositionally biased region" description="Polar residues" evidence="4">
    <location>
        <begin position="302"/>
        <end position="311"/>
    </location>
</feature>
<keyword evidence="1" id="KW-0805">Transcription regulation</keyword>
<dbReference type="GO" id="GO:0000435">
    <property type="term" value="P:positive regulation of transcription from RNA polymerase II promoter by galactose"/>
    <property type="evidence" value="ECO:0007669"/>
    <property type="project" value="TreeGrafter"/>
</dbReference>
<name>V5FK51_BYSSN</name>
<dbReference type="CDD" id="cd12148">
    <property type="entry name" value="fungal_TF_MHR"/>
    <property type="match status" value="1"/>
</dbReference>
<feature type="region of interest" description="Disordered" evidence="4">
    <location>
        <begin position="231"/>
        <end position="264"/>
    </location>
</feature>
<dbReference type="Pfam" id="PF04082">
    <property type="entry name" value="Fungal_trans"/>
    <property type="match status" value="1"/>
</dbReference>
<dbReference type="EMBL" id="BAUL01000020">
    <property type="protein sequence ID" value="GAD92158.1"/>
    <property type="molecule type" value="Genomic_DNA"/>
</dbReference>
<dbReference type="GO" id="GO:0000981">
    <property type="term" value="F:DNA-binding transcription factor activity, RNA polymerase II-specific"/>
    <property type="evidence" value="ECO:0007669"/>
    <property type="project" value="TreeGrafter"/>
</dbReference>
<evidence type="ECO:0000313" key="6">
    <source>
        <dbReference type="EMBL" id="GAD92158.1"/>
    </source>
</evidence>
<evidence type="ECO:0000313" key="7">
    <source>
        <dbReference type="Proteomes" id="UP000018001"/>
    </source>
</evidence>
<feature type="region of interest" description="Disordered" evidence="4">
    <location>
        <begin position="281"/>
        <end position="314"/>
    </location>
</feature>
<dbReference type="PANTHER" id="PTHR47424">
    <property type="entry name" value="REGULATORY PROTEIN GAL4"/>
    <property type="match status" value="1"/>
</dbReference>
<dbReference type="InterPro" id="IPR007219">
    <property type="entry name" value="XnlR_reg_dom"/>
</dbReference>
<dbReference type="HOGENOM" id="CLU_010170_3_1_1"/>